<dbReference type="SUPFAM" id="SSF89155">
    <property type="entry name" value="TorD-like"/>
    <property type="match status" value="1"/>
</dbReference>
<dbReference type="OrthoDB" id="8526323at2"/>
<proteinExistence type="predicted"/>
<comment type="caution">
    <text evidence="2">The sequence shown here is derived from an EMBL/GenBank/DDBJ whole genome shotgun (WGS) entry which is preliminary data.</text>
</comment>
<dbReference type="Pfam" id="PF02613">
    <property type="entry name" value="Nitrate_red_del"/>
    <property type="match status" value="1"/>
</dbReference>
<dbReference type="Proteomes" id="UP000325255">
    <property type="component" value="Unassembled WGS sequence"/>
</dbReference>
<sequence length="219" mass="23592">MTDANTLFAHGAACGFLARLLRPGCDRALLHRCAQDHIAETWPPGTTGEAGRTGLALLGQALASLDTITLEAIEHDNTRLFLGPEAPVPMWESVWTTEERLLFADCTHAVAAAFTAAGLAPPGAWREPADHLAFELAFLATLLTRAGQATAEGEPERARHDVATAAAFFAQHPDRWARSCLHEINKRADTDFYRGVALLGIDTLDALQALLACAQDEKK</sequence>
<organism evidence="2 3">
    <name type="scientific">Rhodovastum atsumiense</name>
    <dbReference type="NCBI Taxonomy" id="504468"/>
    <lineage>
        <taxon>Bacteria</taxon>
        <taxon>Pseudomonadati</taxon>
        <taxon>Pseudomonadota</taxon>
        <taxon>Alphaproteobacteria</taxon>
        <taxon>Acetobacterales</taxon>
        <taxon>Acetobacteraceae</taxon>
        <taxon>Rhodovastum</taxon>
    </lineage>
</organism>
<name>A0A5M6IYY7_9PROT</name>
<evidence type="ECO:0000313" key="3">
    <source>
        <dbReference type="Proteomes" id="UP000325255"/>
    </source>
</evidence>
<dbReference type="AlphaFoldDB" id="A0A5M6IYY7"/>
<gene>
    <name evidence="2" type="ORF">F1189_05445</name>
</gene>
<accession>A0A5M6IYY7</accession>
<dbReference type="RefSeq" id="WP_150039612.1">
    <property type="nucleotide sequence ID" value="NZ_OW485601.1"/>
</dbReference>
<dbReference type="Gene3D" id="1.10.3480.10">
    <property type="entry name" value="TorD-like"/>
    <property type="match status" value="1"/>
</dbReference>
<keyword evidence="3" id="KW-1185">Reference proteome</keyword>
<dbReference type="InterPro" id="IPR050289">
    <property type="entry name" value="TorD/DmsD_chaperones"/>
</dbReference>
<dbReference type="InterPro" id="IPR036411">
    <property type="entry name" value="TorD-like_sf"/>
</dbReference>
<dbReference type="InterPro" id="IPR020945">
    <property type="entry name" value="DMSO/NO3_reduct_chaperone"/>
</dbReference>
<dbReference type="PANTHER" id="PTHR34227:SF1">
    <property type="entry name" value="DIMETHYL SULFOXIDE REDUCTASE CHAPERONE-RELATED"/>
    <property type="match status" value="1"/>
</dbReference>
<dbReference type="PANTHER" id="PTHR34227">
    <property type="entry name" value="CHAPERONE PROTEIN YCDY"/>
    <property type="match status" value="1"/>
</dbReference>
<evidence type="ECO:0000313" key="2">
    <source>
        <dbReference type="EMBL" id="KAA5613501.1"/>
    </source>
</evidence>
<reference evidence="2 3" key="1">
    <citation type="submission" date="2019-09" db="EMBL/GenBank/DDBJ databases">
        <title>Genome sequence of Rhodovastum atsumiense, a diverse member of the Acetobacteraceae family of non-sulfur purple photosynthetic bacteria.</title>
        <authorList>
            <person name="Meyer T."/>
            <person name="Kyndt J."/>
        </authorList>
    </citation>
    <scope>NUCLEOTIDE SEQUENCE [LARGE SCALE GENOMIC DNA]</scope>
    <source>
        <strain evidence="2 3">DSM 21279</strain>
    </source>
</reference>
<protein>
    <submittedName>
        <fullName evidence="2">Molecular chaperone TorD family protein</fullName>
    </submittedName>
</protein>
<evidence type="ECO:0000256" key="1">
    <source>
        <dbReference type="ARBA" id="ARBA00023186"/>
    </source>
</evidence>
<keyword evidence="1" id="KW-0143">Chaperone</keyword>
<dbReference type="EMBL" id="VWPK01000006">
    <property type="protein sequence ID" value="KAA5613501.1"/>
    <property type="molecule type" value="Genomic_DNA"/>
</dbReference>